<gene>
    <name evidence="4" type="ORF">TOPH_05833</name>
</gene>
<dbReference type="SUPFAM" id="SSF57701">
    <property type="entry name" value="Zn2/Cys6 DNA-binding domain"/>
    <property type="match status" value="1"/>
</dbReference>
<dbReference type="PANTHER" id="PTHR47784:SF5">
    <property type="entry name" value="STEROL UPTAKE CONTROL PROTEIN 2"/>
    <property type="match status" value="1"/>
</dbReference>
<keyword evidence="5" id="KW-1185">Reference proteome</keyword>
<dbReference type="OrthoDB" id="3546279at2759"/>
<dbReference type="CDD" id="cd00067">
    <property type="entry name" value="GAL4"/>
    <property type="match status" value="1"/>
</dbReference>
<dbReference type="PANTHER" id="PTHR47784">
    <property type="entry name" value="STEROL UPTAKE CONTROL PROTEIN 2"/>
    <property type="match status" value="1"/>
</dbReference>
<evidence type="ECO:0000256" key="1">
    <source>
        <dbReference type="ARBA" id="ARBA00023242"/>
    </source>
</evidence>
<dbReference type="InterPro" id="IPR053157">
    <property type="entry name" value="Sterol_Uptake_Regulator"/>
</dbReference>
<reference evidence="4 5" key="1">
    <citation type="journal article" date="2015" name="BMC Genomics">
        <title>The genome of the truffle-parasite Tolypocladium ophioglossoides and the evolution of antifungal peptaibiotics.</title>
        <authorList>
            <person name="Quandt C.A."/>
            <person name="Bushley K.E."/>
            <person name="Spatafora J.W."/>
        </authorList>
    </citation>
    <scope>NUCLEOTIDE SEQUENCE [LARGE SCALE GENOMIC DNA]</scope>
    <source>
        <strain evidence="4 5">CBS 100239</strain>
    </source>
</reference>
<dbReference type="Pfam" id="PF00172">
    <property type="entry name" value="Zn_clus"/>
    <property type="match status" value="1"/>
</dbReference>
<protein>
    <submittedName>
        <fullName evidence="4">Sterol regulatory element-binding protein ECM22</fullName>
    </submittedName>
</protein>
<name>A0A0L0N5S4_TOLOC</name>
<dbReference type="Gene3D" id="4.10.240.10">
    <property type="entry name" value="Zn(2)-C6 fungal-type DNA-binding domain"/>
    <property type="match status" value="1"/>
</dbReference>
<keyword evidence="1" id="KW-0539">Nucleus</keyword>
<dbReference type="GO" id="GO:0001228">
    <property type="term" value="F:DNA-binding transcription activator activity, RNA polymerase II-specific"/>
    <property type="evidence" value="ECO:0007669"/>
    <property type="project" value="TreeGrafter"/>
</dbReference>
<dbReference type="InterPro" id="IPR036864">
    <property type="entry name" value="Zn2-C6_fun-type_DNA-bd_sf"/>
</dbReference>
<dbReference type="SMART" id="SM00066">
    <property type="entry name" value="GAL4"/>
    <property type="match status" value="1"/>
</dbReference>
<organism evidence="4 5">
    <name type="scientific">Tolypocladium ophioglossoides (strain CBS 100239)</name>
    <name type="common">Snaketongue truffleclub</name>
    <name type="synonym">Elaphocordyceps ophioglossoides</name>
    <dbReference type="NCBI Taxonomy" id="1163406"/>
    <lineage>
        <taxon>Eukaryota</taxon>
        <taxon>Fungi</taxon>
        <taxon>Dikarya</taxon>
        <taxon>Ascomycota</taxon>
        <taxon>Pezizomycotina</taxon>
        <taxon>Sordariomycetes</taxon>
        <taxon>Hypocreomycetidae</taxon>
        <taxon>Hypocreales</taxon>
        <taxon>Ophiocordycipitaceae</taxon>
        <taxon>Tolypocladium</taxon>
    </lineage>
</organism>
<evidence type="ECO:0000313" key="5">
    <source>
        <dbReference type="Proteomes" id="UP000036947"/>
    </source>
</evidence>
<dbReference type="PROSITE" id="PS50048">
    <property type="entry name" value="ZN2_CY6_FUNGAL_2"/>
    <property type="match status" value="1"/>
</dbReference>
<feature type="region of interest" description="Disordered" evidence="2">
    <location>
        <begin position="58"/>
        <end position="80"/>
    </location>
</feature>
<evidence type="ECO:0000313" key="4">
    <source>
        <dbReference type="EMBL" id="KND89422.1"/>
    </source>
</evidence>
<dbReference type="STRING" id="1163406.A0A0L0N5S4"/>
<comment type="caution">
    <text evidence="4">The sequence shown here is derived from an EMBL/GenBank/DDBJ whole genome shotgun (WGS) entry which is preliminary data.</text>
</comment>
<sequence>MSSQQPGRKRPAKLFHKKVRTGCQRCRARRVKCDEAKPICSNCTRLELDCVYSRGKGTSDEGDSHHGDSPSRGDAHNPESIVNPLESEARRKLELELFYHYFYETGPSIAADDISRPFWGPIICRLAFKYDAVLYSICLISALHKAKKSGFTDKRSMNNCRTYLNMALHEHHRDIAQLNAGNVDSVCLTSSVLRVYGFIRLQDRPLEPYTPPSGWLRMTGTSNAVFRRAAALANGNPDSVGMNMMATISHLLDERCEARNYEDMPRLLRRQEPHELVEIWDAEVYEAYRSTLNYIGAIWKAVKNRDPPGGIGRRLIVFPMLVDKRFVDFVEEQRPRALVILAHYFALLPILRGFWWVGDAGPREVRAIADEVPAEWQHLLSWPLEMLENEVIFNAYG</sequence>
<feature type="compositionally biased region" description="Basic and acidic residues" evidence="2">
    <location>
        <begin position="58"/>
        <end position="77"/>
    </location>
</feature>
<evidence type="ECO:0000259" key="3">
    <source>
        <dbReference type="PROSITE" id="PS50048"/>
    </source>
</evidence>
<dbReference type="InterPro" id="IPR001138">
    <property type="entry name" value="Zn2Cys6_DnaBD"/>
</dbReference>
<feature type="domain" description="Zn(2)-C6 fungal-type" evidence="3">
    <location>
        <begin position="22"/>
        <end position="52"/>
    </location>
</feature>
<dbReference type="EMBL" id="LFRF01000018">
    <property type="protein sequence ID" value="KND89422.1"/>
    <property type="molecule type" value="Genomic_DNA"/>
</dbReference>
<dbReference type="PROSITE" id="PS00463">
    <property type="entry name" value="ZN2_CY6_FUNGAL_1"/>
    <property type="match status" value="1"/>
</dbReference>
<dbReference type="GO" id="GO:0008270">
    <property type="term" value="F:zinc ion binding"/>
    <property type="evidence" value="ECO:0007669"/>
    <property type="project" value="InterPro"/>
</dbReference>
<evidence type="ECO:0000256" key="2">
    <source>
        <dbReference type="SAM" id="MobiDB-lite"/>
    </source>
</evidence>
<dbReference type="Proteomes" id="UP000036947">
    <property type="component" value="Unassembled WGS sequence"/>
</dbReference>
<dbReference type="AlphaFoldDB" id="A0A0L0N5S4"/>
<accession>A0A0L0N5S4</accession>
<proteinExistence type="predicted"/>